<dbReference type="GO" id="GO:0046872">
    <property type="term" value="F:metal ion binding"/>
    <property type="evidence" value="ECO:0007669"/>
    <property type="project" value="UniProtKB-KW"/>
</dbReference>
<feature type="domain" description="Molybdopterin dinucleotide-binding" evidence="9">
    <location>
        <begin position="185"/>
        <end position="293"/>
    </location>
</feature>
<evidence type="ECO:0000256" key="1">
    <source>
        <dbReference type="ARBA" id="ARBA00001942"/>
    </source>
</evidence>
<sequence length="296" mass="32388">VQNTNPAVVAPESAKVREGLLREDLFFCVHEQFMTDTAVYADILLPATTFLEHNDVYQAGGHQHITLGPKLIEPVGQSRSNHEVICGLAERLGATHRGFAMTEWEIIDETLKKSGWDSANELRNNRWIDCQPSFEDAHFLNGFAFPDGKFKFAPNWAAQGPNHSNLPTLPDHAELIEAADDTHPFRLVTAPSHNYLNTSFTETATSIEKESRPTVKLCSADAARLHVKEGDRVRVGNRRGEIIIHVEIAGSQQSGVVVIESIWPNRAFENGLGVNTLIGADAAPPNGGGGFHDAAV</sequence>
<keyword evidence="5" id="KW-0560">Oxidoreductase</keyword>
<proteinExistence type="inferred from homology"/>
<dbReference type="SUPFAM" id="SSF53706">
    <property type="entry name" value="Formate dehydrogenase/DMSO reductase, domains 1-3"/>
    <property type="match status" value="1"/>
</dbReference>
<dbReference type="InterPro" id="IPR006655">
    <property type="entry name" value="Mopterin_OxRdtase_prok_CS"/>
</dbReference>
<dbReference type="PANTHER" id="PTHR43742:SF6">
    <property type="entry name" value="OXIDOREDUCTASE YYAE-RELATED"/>
    <property type="match status" value="1"/>
</dbReference>
<dbReference type="GO" id="GO:0051536">
    <property type="term" value="F:iron-sulfur cluster binding"/>
    <property type="evidence" value="ECO:0007669"/>
    <property type="project" value="UniProtKB-KW"/>
</dbReference>
<dbReference type="EMBL" id="UINC01141839">
    <property type="protein sequence ID" value="SVD29821.1"/>
    <property type="molecule type" value="Genomic_DNA"/>
</dbReference>
<evidence type="ECO:0000256" key="2">
    <source>
        <dbReference type="ARBA" id="ARBA00010312"/>
    </source>
</evidence>
<evidence type="ECO:0000259" key="8">
    <source>
        <dbReference type="Pfam" id="PF00384"/>
    </source>
</evidence>
<keyword evidence="6" id="KW-0408">Iron</keyword>
<dbReference type="PROSITE" id="PS00490">
    <property type="entry name" value="MOLYBDOPTERIN_PROK_2"/>
    <property type="match status" value="1"/>
</dbReference>
<protein>
    <recommendedName>
        <fullName evidence="11">Molybdopterin dinucleotide-binding domain-containing protein</fullName>
    </recommendedName>
</protein>
<evidence type="ECO:0000259" key="9">
    <source>
        <dbReference type="Pfam" id="PF01568"/>
    </source>
</evidence>
<evidence type="ECO:0000256" key="7">
    <source>
        <dbReference type="ARBA" id="ARBA00023014"/>
    </source>
</evidence>
<dbReference type="InterPro" id="IPR006657">
    <property type="entry name" value="MoPterin_dinucl-bd_dom"/>
</dbReference>
<comment type="cofactor">
    <cofactor evidence="1">
        <name>Mo-bis(molybdopterin guanine dinucleotide)</name>
        <dbReference type="ChEBI" id="CHEBI:60539"/>
    </cofactor>
</comment>
<dbReference type="Gene3D" id="3.40.228.10">
    <property type="entry name" value="Dimethylsulfoxide Reductase, domain 2"/>
    <property type="match status" value="1"/>
</dbReference>
<dbReference type="PANTHER" id="PTHR43742">
    <property type="entry name" value="TRIMETHYLAMINE-N-OXIDE REDUCTASE"/>
    <property type="match status" value="1"/>
</dbReference>
<organism evidence="10">
    <name type="scientific">marine metagenome</name>
    <dbReference type="NCBI Taxonomy" id="408172"/>
    <lineage>
        <taxon>unclassified sequences</taxon>
        <taxon>metagenomes</taxon>
        <taxon>ecological metagenomes</taxon>
    </lineage>
</organism>
<accession>A0A382U7Q0</accession>
<keyword evidence="3" id="KW-0500">Molybdenum</keyword>
<dbReference type="InterPro" id="IPR009010">
    <property type="entry name" value="Asp_de-COase-like_dom_sf"/>
</dbReference>
<feature type="non-terminal residue" evidence="10">
    <location>
        <position position="296"/>
    </location>
</feature>
<evidence type="ECO:0008006" key="11">
    <source>
        <dbReference type="Google" id="ProtNLM"/>
    </source>
</evidence>
<comment type="similarity">
    <text evidence="2">Belongs to the prokaryotic molybdopterin-containing oxidoreductase family.</text>
</comment>
<feature type="non-terminal residue" evidence="10">
    <location>
        <position position="1"/>
    </location>
</feature>
<dbReference type="Pfam" id="PF01568">
    <property type="entry name" value="Molydop_binding"/>
    <property type="match status" value="1"/>
</dbReference>
<dbReference type="InterPro" id="IPR006656">
    <property type="entry name" value="Mopterin_OxRdtase"/>
</dbReference>
<feature type="domain" description="Molybdopterin oxidoreductase" evidence="8">
    <location>
        <begin position="3"/>
        <end position="91"/>
    </location>
</feature>
<dbReference type="GO" id="GO:0043546">
    <property type="term" value="F:molybdopterin cofactor binding"/>
    <property type="evidence" value="ECO:0007669"/>
    <property type="project" value="InterPro"/>
</dbReference>
<name>A0A382U7Q0_9ZZZZ</name>
<dbReference type="Gene3D" id="3.30.2070.10">
    <property type="entry name" value="Formate dehydrogenase/DMSO reductase"/>
    <property type="match status" value="1"/>
</dbReference>
<dbReference type="AlphaFoldDB" id="A0A382U7Q0"/>
<dbReference type="SUPFAM" id="SSF50692">
    <property type="entry name" value="ADC-like"/>
    <property type="match status" value="1"/>
</dbReference>
<dbReference type="Pfam" id="PF00384">
    <property type="entry name" value="Molybdopterin"/>
    <property type="match status" value="1"/>
</dbReference>
<dbReference type="InterPro" id="IPR050612">
    <property type="entry name" value="Prok_Mopterin_Oxidored"/>
</dbReference>
<keyword evidence="4" id="KW-0479">Metal-binding</keyword>
<evidence type="ECO:0000256" key="5">
    <source>
        <dbReference type="ARBA" id="ARBA00023002"/>
    </source>
</evidence>
<evidence type="ECO:0000256" key="6">
    <source>
        <dbReference type="ARBA" id="ARBA00023004"/>
    </source>
</evidence>
<evidence type="ECO:0000256" key="4">
    <source>
        <dbReference type="ARBA" id="ARBA00022723"/>
    </source>
</evidence>
<dbReference type="Gene3D" id="3.40.50.740">
    <property type="match status" value="1"/>
</dbReference>
<evidence type="ECO:0000256" key="3">
    <source>
        <dbReference type="ARBA" id="ARBA00022505"/>
    </source>
</evidence>
<gene>
    <name evidence="10" type="ORF">METZ01_LOCUS382675</name>
</gene>
<keyword evidence="7" id="KW-0411">Iron-sulfur</keyword>
<reference evidence="10" key="1">
    <citation type="submission" date="2018-05" db="EMBL/GenBank/DDBJ databases">
        <authorList>
            <person name="Lanie J.A."/>
            <person name="Ng W.-L."/>
            <person name="Kazmierczak K.M."/>
            <person name="Andrzejewski T.M."/>
            <person name="Davidsen T.M."/>
            <person name="Wayne K.J."/>
            <person name="Tettelin H."/>
            <person name="Glass J.I."/>
            <person name="Rusch D."/>
            <person name="Podicherti R."/>
            <person name="Tsui H.-C.T."/>
            <person name="Winkler M.E."/>
        </authorList>
    </citation>
    <scope>NUCLEOTIDE SEQUENCE</scope>
</reference>
<dbReference type="GO" id="GO:0016491">
    <property type="term" value="F:oxidoreductase activity"/>
    <property type="evidence" value="ECO:0007669"/>
    <property type="project" value="UniProtKB-KW"/>
</dbReference>
<evidence type="ECO:0000313" key="10">
    <source>
        <dbReference type="EMBL" id="SVD29821.1"/>
    </source>
</evidence>
<dbReference type="Gene3D" id="2.40.40.20">
    <property type="match status" value="1"/>
</dbReference>